<gene>
    <name evidence="1" type="ORF">VB264_11755</name>
</gene>
<proteinExistence type="predicted"/>
<organism evidence="1 2">
    <name type="scientific">Arcicella aquatica</name>
    <dbReference type="NCBI Taxonomy" id="217141"/>
    <lineage>
        <taxon>Bacteria</taxon>
        <taxon>Pseudomonadati</taxon>
        <taxon>Bacteroidota</taxon>
        <taxon>Cytophagia</taxon>
        <taxon>Cytophagales</taxon>
        <taxon>Flectobacillaceae</taxon>
        <taxon>Arcicella</taxon>
    </lineage>
</organism>
<name>A0ABU5QP01_9BACT</name>
<accession>A0ABU5QP01</accession>
<evidence type="ECO:0000313" key="1">
    <source>
        <dbReference type="EMBL" id="MEA5258459.1"/>
    </source>
</evidence>
<sequence length="217" mass="25449">MAIEVFLNKLYEDGYKYNFFHSSTIAQLDKSCCSSSITEVIDFDRTKEYIVKVKGLVTVKSCDAIKIIPRLERIDFIELKGFKQFLRFNPPSDIRKAQQQIEKYDLLTKIYDSADTIMNLIISSKEFQYSPTERIKYIDVHKYFIVVTDISPKKNSIESIAVSLDFLANYSTPIEYQIFEMFSDNVQNIRKDVFANFKDTILIPCENLDEFYERLKP</sequence>
<protein>
    <submittedName>
        <fullName evidence="1">Uncharacterized protein</fullName>
    </submittedName>
</protein>
<keyword evidence="2" id="KW-1185">Reference proteome</keyword>
<comment type="caution">
    <text evidence="1">The sequence shown here is derived from an EMBL/GenBank/DDBJ whole genome shotgun (WGS) entry which is preliminary data.</text>
</comment>
<reference evidence="1 2" key="1">
    <citation type="submission" date="2023-12" db="EMBL/GenBank/DDBJ databases">
        <title>Novel species of the genus Arcicella isolated from rivers.</title>
        <authorList>
            <person name="Lu H."/>
        </authorList>
    </citation>
    <scope>NUCLEOTIDE SEQUENCE [LARGE SCALE GENOMIC DNA]</scope>
    <source>
        <strain evidence="1 2">LMG 21963</strain>
    </source>
</reference>
<evidence type="ECO:0000313" key="2">
    <source>
        <dbReference type="Proteomes" id="UP001304671"/>
    </source>
</evidence>
<dbReference type="Proteomes" id="UP001304671">
    <property type="component" value="Unassembled WGS sequence"/>
</dbReference>
<dbReference type="EMBL" id="JAYFUL010000017">
    <property type="protein sequence ID" value="MEA5258459.1"/>
    <property type="molecule type" value="Genomic_DNA"/>
</dbReference>
<dbReference type="RefSeq" id="WP_323249567.1">
    <property type="nucleotide sequence ID" value="NZ_JAYFUL010000017.1"/>
</dbReference>